<organism evidence="10 11">
    <name type="scientific">Pseudomonas asuensis</name>
    <dbReference type="NCBI Taxonomy" id="1825787"/>
    <lineage>
        <taxon>Bacteria</taxon>
        <taxon>Pseudomonadati</taxon>
        <taxon>Pseudomonadota</taxon>
        <taxon>Gammaproteobacteria</taxon>
        <taxon>Pseudomonadales</taxon>
        <taxon>Pseudomonadaceae</taxon>
        <taxon>Pseudomonas</taxon>
    </lineage>
</organism>
<dbReference type="Gene3D" id="3.30.700.10">
    <property type="entry name" value="Glycoprotein, Type 4 Pilin"/>
    <property type="match status" value="1"/>
</dbReference>
<dbReference type="Pfam" id="PF07963">
    <property type="entry name" value="N_methyl"/>
    <property type="match status" value="1"/>
</dbReference>
<keyword evidence="3" id="KW-0488">Methylation</keyword>
<comment type="similarity">
    <text evidence="2 8">Belongs to the N-Me-Phe pilin family.</text>
</comment>
<dbReference type="RefSeq" id="WP_188864418.1">
    <property type="nucleotide sequence ID" value="NZ_BMNW01000001.1"/>
</dbReference>
<keyword evidence="5 9" id="KW-1133">Transmembrane helix</keyword>
<dbReference type="SUPFAM" id="SSF54523">
    <property type="entry name" value="Pili subunits"/>
    <property type="match status" value="1"/>
</dbReference>
<name>A0ABQ2GHJ5_9PSED</name>
<evidence type="ECO:0000256" key="9">
    <source>
        <dbReference type="SAM" id="Phobius"/>
    </source>
</evidence>
<gene>
    <name evidence="10" type="primary">pilA</name>
    <name evidence="10" type="ORF">GCM10009425_04330</name>
</gene>
<keyword evidence="4 9" id="KW-0812">Transmembrane</keyword>
<dbReference type="InterPro" id="IPR002416">
    <property type="entry name" value="T2SS_protein-GspH"/>
</dbReference>
<dbReference type="EMBL" id="BMNW01000001">
    <property type="protein sequence ID" value="GGL96481.1"/>
    <property type="molecule type" value="Genomic_DNA"/>
</dbReference>
<keyword evidence="8" id="KW-0281">Fimbrium</keyword>
<dbReference type="PRINTS" id="PR00885">
    <property type="entry name" value="BCTERIALGSPH"/>
</dbReference>
<evidence type="ECO:0000256" key="8">
    <source>
        <dbReference type="RuleBase" id="RU000389"/>
    </source>
</evidence>
<evidence type="ECO:0000256" key="4">
    <source>
        <dbReference type="ARBA" id="ARBA00022692"/>
    </source>
</evidence>
<evidence type="ECO:0000256" key="2">
    <source>
        <dbReference type="ARBA" id="ARBA00005233"/>
    </source>
</evidence>
<evidence type="ECO:0000256" key="7">
    <source>
        <dbReference type="ARBA" id="ARBA00029638"/>
    </source>
</evidence>
<comment type="caution">
    <text evidence="10">The sequence shown here is derived from an EMBL/GenBank/DDBJ whole genome shotgun (WGS) entry which is preliminary data.</text>
</comment>
<evidence type="ECO:0000256" key="1">
    <source>
        <dbReference type="ARBA" id="ARBA00004167"/>
    </source>
</evidence>
<keyword evidence="11" id="KW-1185">Reference proteome</keyword>
<dbReference type="Pfam" id="PF00114">
    <property type="entry name" value="Pilin"/>
    <property type="match status" value="1"/>
</dbReference>
<dbReference type="InterPro" id="IPR012902">
    <property type="entry name" value="N_methyl_site"/>
</dbReference>
<evidence type="ECO:0000256" key="5">
    <source>
        <dbReference type="ARBA" id="ARBA00022989"/>
    </source>
</evidence>
<keyword evidence="6 9" id="KW-0472">Membrane</keyword>
<sequence length="143" mass="14218">MKAQKGFTLIELMIVVAIIGILAAIAIPAYSNYQARAKLSAALAEVSAGKTAFETKVNDGEAINAQTDIGLQATTANCAITASATAGAGSISCAVRNAPSQVSAATVAWTRTAAGEWTCATTGAADATLAPKSCPQAAGNEGD</sequence>
<evidence type="ECO:0000256" key="6">
    <source>
        <dbReference type="ARBA" id="ARBA00023136"/>
    </source>
</evidence>
<feature type="transmembrane region" description="Helical" evidence="9">
    <location>
        <begin position="12"/>
        <end position="30"/>
    </location>
</feature>
<dbReference type="Proteomes" id="UP000616499">
    <property type="component" value="Unassembled WGS sequence"/>
</dbReference>
<protein>
    <recommendedName>
        <fullName evidence="7">Pilin</fullName>
    </recommendedName>
</protein>
<comment type="subcellular location">
    <subcellularLocation>
        <location evidence="1">Membrane</location>
        <topology evidence="1">Single-pass membrane protein</topology>
    </subcellularLocation>
</comment>
<dbReference type="InterPro" id="IPR001082">
    <property type="entry name" value="Pilin"/>
</dbReference>
<proteinExistence type="inferred from homology"/>
<dbReference type="PANTHER" id="PTHR30093">
    <property type="entry name" value="GENERAL SECRETION PATHWAY PROTEIN G"/>
    <property type="match status" value="1"/>
</dbReference>
<accession>A0ABQ2GHJ5</accession>
<dbReference type="NCBIfam" id="TIGR02532">
    <property type="entry name" value="IV_pilin_GFxxxE"/>
    <property type="match status" value="1"/>
</dbReference>
<evidence type="ECO:0000313" key="11">
    <source>
        <dbReference type="Proteomes" id="UP000616499"/>
    </source>
</evidence>
<reference evidence="11" key="1">
    <citation type="journal article" date="2019" name="Int. J. Syst. Evol. Microbiol.">
        <title>The Global Catalogue of Microorganisms (GCM) 10K type strain sequencing project: providing services to taxonomists for standard genome sequencing and annotation.</title>
        <authorList>
            <consortium name="The Broad Institute Genomics Platform"/>
            <consortium name="The Broad Institute Genome Sequencing Center for Infectious Disease"/>
            <person name="Wu L."/>
            <person name="Ma J."/>
        </authorList>
    </citation>
    <scope>NUCLEOTIDE SEQUENCE [LARGE SCALE GENOMIC DNA]</scope>
    <source>
        <strain evidence="11">JCM 13501</strain>
    </source>
</reference>
<dbReference type="PANTHER" id="PTHR30093:SF34">
    <property type="entry name" value="PREPILIN PEPTIDASE-DEPENDENT PROTEIN D"/>
    <property type="match status" value="1"/>
</dbReference>
<dbReference type="PROSITE" id="PS00409">
    <property type="entry name" value="PROKAR_NTER_METHYL"/>
    <property type="match status" value="1"/>
</dbReference>
<dbReference type="InterPro" id="IPR045584">
    <property type="entry name" value="Pilin-like"/>
</dbReference>
<evidence type="ECO:0000313" key="10">
    <source>
        <dbReference type="EMBL" id="GGL96481.1"/>
    </source>
</evidence>
<evidence type="ECO:0000256" key="3">
    <source>
        <dbReference type="ARBA" id="ARBA00022481"/>
    </source>
</evidence>